<name>A0A5C3NB11_9AGAM</name>
<dbReference type="Pfam" id="PF18759">
    <property type="entry name" value="Plavaka"/>
    <property type="match status" value="1"/>
</dbReference>
<keyword evidence="3" id="KW-1185">Reference proteome</keyword>
<dbReference type="Proteomes" id="UP000305948">
    <property type="component" value="Unassembled WGS sequence"/>
</dbReference>
<dbReference type="AlphaFoldDB" id="A0A5C3NB11"/>
<protein>
    <submittedName>
        <fullName evidence="2">Uncharacterized protein</fullName>
    </submittedName>
</protein>
<gene>
    <name evidence="2" type="ORF">OE88DRAFT_1626862</name>
</gene>
<feature type="region of interest" description="Disordered" evidence="1">
    <location>
        <begin position="1"/>
        <end position="47"/>
    </location>
</feature>
<dbReference type="EMBL" id="ML213508">
    <property type="protein sequence ID" value="TFK53168.1"/>
    <property type="molecule type" value="Genomic_DNA"/>
</dbReference>
<accession>A0A5C3NB11</accession>
<sequence>MDAQSDSDKEEDPDSSRTRTARARAEDAARRQPAVTKFPGGAAGKPVNTSELRASMYEEYSHQMNASADNPWAPFASKLDWEVARWAKLRGPGSTALTELLQIDGVHELLNLSFKDADTLNKVIDALPGRPKFKREELVVAGEVFDLHYRDVIECIHALYGDPEFAVDLVFAPERHYADEDRTIRVYSNMYTGKWWWATQKELERQRPGATIIPVILSSDKTQVTLFGNKSAYPIYMTIGNLPKEIRRKPSRGGHILLGYLPTTRLDHITNKAARRHTLANLFHSCVQRILSPLRAAGQNGLLMPSGDGVHRRTHPLFAMFVGDYPEQVLVAGIKTGDCLRCDISHHNLGEFDPSADYPFRELDPVLDALGTISEGPTAFVKACKEIRIKPIQHPFWEDLPYANVFQSITPDILHRLYQGVMKHVISWVMSACGAHEIDARCRRFPPNHQICIFMKGISTLSKITGHEHAQMCQLLLGMVMDIKLPNHLPTSRLVRAVRAILDFCYLAQYPVHTDNTLSLLKDALGRFHDEKDIFIALGIRSDFNFPKLHALLHYLRSIQLFGTTDNYNTEYTEWLHIDLAKDAYRATNHKDEYPQMTRWLERREKVIRHDRYISWRLGGCPPIRPLPHLVHKATEPGNLIRMAKHPSLKAVPLSRLPSSYGVMHFQAALARFVVQYHNPHFTQAQIELDAESTYIHFATIPVFHKIKFCIKDPFGREESFDRSDTVHVRPVRQDSRSNNVPARFDTVLVNLAGGETEHRLQGYRVAQVRLVFSLPSAAAASLFRRPPPEHLAYVEWFSPFTRPDQNSGMYKVSRSIRGGVRLASVIPASQIMRSVHLLPKFGPVVPREWSSSTVLDSAPAFFVNPYLDRHSFTTFL</sequence>
<organism evidence="2 3">
    <name type="scientific">Heliocybe sulcata</name>
    <dbReference type="NCBI Taxonomy" id="5364"/>
    <lineage>
        <taxon>Eukaryota</taxon>
        <taxon>Fungi</taxon>
        <taxon>Dikarya</taxon>
        <taxon>Basidiomycota</taxon>
        <taxon>Agaricomycotina</taxon>
        <taxon>Agaricomycetes</taxon>
        <taxon>Gloeophyllales</taxon>
        <taxon>Gloeophyllaceae</taxon>
        <taxon>Heliocybe</taxon>
    </lineage>
</organism>
<evidence type="ECO:0000313" key="2">
    <source>
        <dbReference type="EMBL" id="TFK53168.1"/>
    </source>
</evidence>
<dbReference type="STRING" id="5364.A0A5C3NB11"/>
<dbReference type="OrthoDB" id="2576233at2759"/>
<evidence type="ECO:0000313" key="3">
    <source>
        <dbReference type="Proteomes" id="UP000305948"/>
    </source>
</evidence>
<dbReference type="InterPro" id="IPR041078">
    <property type="entry name" value="Plavaka"/>
</dbReference>
<proteinExistence type="predicted"/>
<reference evidence="2 3" key="1">
    <citation type="journal article" date="2019" name="Nat. Ecol. Evol.">
        <title>Megaphylogeny resolves global patterns of mushroom evolution.</title>
        <authorList>
            <person name="Varga T."/>
            <person name="Krizsan K."/>
            <person name="Foldi C."/>
            <person name="Dima B."/>
            <person name="Sanchez-Garcia M."/>
            <person name="Sanchez-Ramirez S."/>
            <person name="Szollosi G.J."/>
            <person name="Szarkandi J.G."/>
            <person name="Papp V."/>
            <person name="Albert L."/>
            <person name="Andreopoulos W."/>
            <person name="Angelini C."/>
            <person name="Antonin V."/>
            <person name="Barry K.W."/>
            <person name="Bougher N.L."/>
            <person name="Buchanan P."/>
            <person name="Buyck B."/>
            <person name="Bense V."/>
            <person name="Catcheside P."/>
            <person name="Chovatia M."/>
            <person name="Cooper J."/>
            <person name="Damon W."/>
            <person name="Desjardin D."/>
            <person name="Finy P."/>
            <person name="Geml J."/>
            <person name="Haridas S."/>
            <person name="Hughes K."/>
            <person name="Justo A."/>
            <person name="Karasinski D."/>
            <person name="Kautmanova I."/>
            <person name="Kiss B."/>
            <person name="Kocsube S."/>
            <person name="Kotiranta H."/>
            <person name="LaButti K.M."/>
            <person name="Lechner B.E."/>
            <person name="Liimatainen K."/>
            <person name="Lipzen A."/>
            <person name="Lukacs Z."/>
            <person name="Mihaltcheva S."/>
            <person name="Morgado L.N."/>
            <person name="Niskanen T."/>
            <person name="Noordeloos M.E."/>
            <person name="Ohm R.A."/>
            <person name="Ortiz-Santana B."/>
            <person name="Ovrebo C."/>
            <person name="Racz N."/>
            <person name="Riley R."/>
            <person name="Savchenko A."/>
            <person name="Shiryaev A."/>
            <person name="Soop K."/>
            <person name="Spirin V."/>
            <person name="Szebenyi C."/>
            <person name="Tomsovsky M."/>
            <person name="Tulloss R.E."/>
            <person name="Uehling J."/>
            <person name="Grigoriev I.V."/>
            <person name="Vagvolgyi C."/>
            <person name="Papp T."/>
            <person name="Martin F.M."/>
            <person name="Miettinen O."/>
            <person name="Hibbett D.S."/>
            <person name="Nagy L.G."/>
        </authorList>
    </citation>
    <scope>NUCLEOTIDE SEQUENCE [LARGE SCALE GENOMIC DNA]</scope>
    <source>
        <strain evidence="2 3">OMC1185</strain>
    </source>
</reference>
<evidence type="ECO:0000256" key="1">
    <source>
        <dbReference type="SAM" id="MobiDB-lite"/>
    </source>
</evidence>